<dbReference type="InterPro" id="IPR046233">
    <property type="entry name" value="DUF6266"/>
</dbReference>
<dbReference type="Proteomes" id="UP000000852">
    <property type="component" value="Chromosome"/>
</dbReference>
<evidence type="ECO:0000313" key="1">
    <source>
        <dbReference type="EMBL" id="ACU04564.1"/>
    </source>
</evidence>
<dbReference type="KEGG" id="phe:Phep_2360"/>
<organism evidence="1 2">
    <name type="scientific">Pedobacter heparinus (strain ATCC 13125 / DSM 2366 / CIP 104194 / JCM 7457 / NBRC 12017 / NCIMB 9290 / NRRL B-14731 / HIM 762-3)</name>
    <dbReference type="NCBI Taxonomy" id="485917"/>
    <lineage>
        <taxon>Bacteria</taxon>
        <taxon>Pseudomonadati</taxon>
        <taxon>Bacteroidota</taxon>
        <taxon>Sphingobacteriia</taxon>
        <taxon>Sphingobacteriales</taxon>
        <taxon>Sphingobacteriaceae</taxon>
        <taxon>Pedobacter</taxon>
    </lineage>
</organism>
<gene>
    <name evidence="1" type="ordered locus">Phep_2360</name>
</gene>
<protein>
    <submittedName>
        <fullName evidence="1">Uncharacterized protein</fullName>
    </submittedName>
</protein>
<dbReference type="HOGENOM" id="CLU_064277_0_1_10"/>
<dbReference type="RefSeq" id="WP_015808176.1">
    <property type="nucleotide sequence ID" value="NC_013061.1"/>
</dbReference>
<keyword evidence="2" id="KW-1185">Reference proteome</keyword>
<dbReference type="STRING" id="485917.Phep_2360"/>
<sequence length="213" mass="23464">MGIQRSGILGPFRNKVGPAVGRHHMGQDLLLPLPHTSNKPPTPAQTEARLKFGLLNSFLKRIKLLVNVGFKAYVKHNSPVNEAYSYNADRAFVKDGDSFLINYPKMVYSRGHVVGPEGAQVSSADGKITFSWQAQKQSAYCQYTDLGSFLVYHPVKDMAVILQGKVNRYAQSFVIQLPVDFPGDKVHCYMSFASANGKLQGDSLYVGELVVVA</sequence>
<dbReference type="OrthoDB" id="665435at2"/>
<dbReference type="EMBL" id="CP001681">
    <property type="protein sequence ID" value="ACU04564.1"/>
    <property type="molecule type" value="Genomic_DNA"/>
</dbReference>
<proteinExistence type="predicted"/>
<accession>C6XYT2</accession>
<evidence type="ECO:0000313" key="2">
    <source>
        <dbReference type="Proteomes" id="UP000000852"/>
    </source>
</evidence>
<name>C6XYT2_PEDHD</name>
<dbReference type="AlphaFoldDB" id="C6XYT2"/>
<dbReference type="Pfam" id="PF19781">
    <property type="entry name" value="DUF6266"/>
    <property type="match status" value="1"/>
</dbReference>
<reference evidence="1 2" key="1">
    <citation type="journal article" date="2009" name="Stand. Genomic Sci.">
        <title>Complete genome sequence of Pedobacter heparinus type strain (HIM 762-3).</title>
        <authorList>
            <person name="Han C."/>
            <person name="Spring S."/>
            <person name="Lapidus A."/>
            <person name="Del Rio T.G."/>
            <person name="Tice H."/>
            <person name="Copeland A."/>
            <person name="Cheng J.F."/>
            <person name="Lucas S."/>
            <person name="Chen F."/>
            <person name="Nolan M."/>
            <person name="Bruce D."/>
            <person name="Goodwin L."/>
            <person name="Pitluck S."/>
            <person name="Ivanova N."/>
            <person name="Mavromatis K."/>
            <person name="Mikhailova N."/>
            <person name="Pati A."/>
            <person name="Chen A."/>
            <person name="Palaniappan K."/>
            <person name="Land M."/>
            <person name="Hauser L."/>
            <person name="Chang Y.J."/>
            <person name="Jeffries C.C."/>
            <person name="Saunders E."/>
            <person name="Chertkov O."/>
            <person name="Brettin T."/>
            <person name="Goker M."/>
            <person name="Rohde M."/>
            <person name="Bristow J."/>
            <person name="Eisen J.A."/>
            <person name="Markowitz V."/>
            <person name="Hugenholtz P."/>
            <person name="Kyrpides N.C."/>
            <person name="Klenk H.P."/>
            <person name="Detter J.C."/>
        </authorList>
    </citation>
    <scope>NUCLEOTIDE SEQUENCE [LARGE SCALE GENOMIC DNA]</scope>
    <source>
        <strain evidence="2">ATCC 13125 / DSM 2366 / CIP 104194 / JCM 7457 / NBRC 12017 / NCIMB 9290 / NRRL B-14731 / HIM 762-3</strain>
    </source>
</reference>